<evidence type="ECO:0000313" key="3">
    <source>
        <dbReference type="Proteomes" id="UP000240419"/>
    </source>
</evidence>
<dbReference type="EMBL" id="PXZM01000039">
    <property type="protein sequence ID" value="PSJ89427.1"/>
    <property type="molecule type" value="Genomic_DNA"/>
</dbReference>
<dbReference type="Proteomes" id="UP000240419">
    <property type="component" value="Unassembled WGS sequence"/>
</dbReference>
<dbReference type="InterPro" id="IPR008979">
    <property type="entry name" value="Galactose-bd-like_sf"/>
</dbReference>
<dbReference type="RefSeq" id="WP_106841061.1">
    <property type="nucleotide sequence ID" value="NZ_JBCNIW010000014.1"/>
</dbReference>
<dbReference type="PROSITE" id="PS50022">
    <property type="entry name" value="FA58C_3"/>
    <property type="match status" value="1"/>
</dbReference>
<dbReference type="AlphaFoldDB" id="A0A2P7UR66"/>
<dbReference type="SUPFAM" id="SSF49785">
    <property type="entry name" value="Galactose-binding domain-like"/>
    <property type="match status" value="1"/>
</dbReference>
<organism evidence="2 3">
    <name type="scientific">Brevibacillus fortis</name>
    <dbReference type="NCBI Taxonomy" id="2126352"/>
    <lineage>
        <taxon>Bacteria</taxon>
        <taxon>Bacillati</taxon>
        <taxon>Bacillota</taxon>
        <taxon>Bacilli</taxon>
        <taxon>Bacillales</taxon>
        <taxon>Paenibacillaceae</taxon>
        <taxon>Brevibacillus</taxon>
    </lineage>
</organism>
<name>A0A2P7UR66_9BACL</name>
<reference evidence="2 3" key="1">
    <citation type="submission" date="2018-03" db="EMBL/GenBank/DDBJ databases">
        <title>Brevisbacillus phylogenomics.</title>
        <authorList>
            <person name="Dunlap C."/>
        </authorList>
    </citation>
    <scope>NUCLEOTIDE SEQUENCE [LARGE SCALE GENOMIC DNA]</scope>
    <source>
        <strain evidence="2 3">NRRL NRS-1210</strain>
    </source>
</reference>
<comment type="caution">
    <text evidence="2">The sequence shown here is derived from an EMBL/GenBank/DDBJ whole genome shotgun (WGS) entry which is preliminary data.</text>
</comment>
<keyword evidence="3" id="KW-1185">Reference proteome</keyword>
<dbReference type="OrthoDB" id="5291305at2"/>
<gene>
    <name evidence="2" type="ORF">C7R93_23330</name>
</gene>
<feature type="domain" description="F5/8 type C" evidence="1">
    <location>
        <begin position="240"/>
        <end position="392"/>
    </location>
</feature>
<sequence>MATVGERLLTPEVGWRRYEQDDSALSYSGTWVIQTSNTMSAGSAIYAERTGENKVRFDFYGTRLRILGMANSGYHPDLKVVINGVPESYSAAIGSQNQGSILQYEKLGLELKRHSVEISSTVEGYWWYIDAIDIDSNGRLFHPDEVAKVNDLKVGKRIRFHYSATSGTVGKFLDVGMETSNFIPVASSSSPNGDGYFIMVDTDHQGRKVLLADRNIQNNISWDVLNTAGVASGSGLPLEVLEDLVPTMTGQTTEGVTVTASAYFDNDMPWKAFDNNVIGQERSIWYVNGTEAPVEGHWLKVDFGSQKKINYLSLIGMKISTGYLNNSIKDWQLFGSDDDSTYELLTVGTVPNIEDAKFVYEFINNKSYRYYRINVLTSYNNYATTQIAIVEAELAERKHDSAFTFRLPTGGVNATDKDNEWDRYMIDDRVWNNLNHGSWTSTTDQSNSKARVIRGYNGLTNWTSGSTDLTAPGRGFRPVMLIESINNRFLILDGTDVKTYTSSGWETVGPAPPTDDMFLNKGMLDLTACTLHLNDLINKPSIKILVSKPNREPAVAHLTGVPAPRVVKMKNDISFLDVAKINSLTLSGTEKGVLRVAISTDSGTTWEAKQKDGPWITVDVNNSIDFKQKAMTVGDFNSISEWDEKLGQARNLRCAFYFEQSSTTDETSLDSLTMDVDLLDSWDMAMPGVDYKYGYNRNTNLRVLLLSSGDYKINVGSGSGSGSTLTEVDGGTF</sequence>
<evidence type="ECO:0000313" key="2">
    <source>
        <dbReference type="EMBL" id="PSJ89427.1"/>
    </source>
</evidence>
<dbReference type="Gene3D" id="2.60.120.260">
    <property type="entry name" value="Galactose-binding domain-like"/>
    <property type="match status" value="2"/>
</dbReference>
<accession>A0A2P7UR66</accession>
<evidence type="ECO:0000259" key="1">
    <source>
        <dbReference type="PROSITE" id="PS50022"/>
    </source>
</evidence>
<proteinExistence type="predicted"/>
<dbReference type="InterPro" id="IPR000421">
    <property type="entry name" value="FA58C"/>
</dbReference>
<protein>
    <recommendedName>
        <fullName evidence="1">F5/8 type C domain-containing protein</fullName>
    </recommendedName>
</protein>
<dbReference type="Pfam" id="PF00754">
    <property type="entry name" value="F5_F8_type_C"/>
    <property type="match status" value="1"/>
</dbReference>